<sequence length="436" mass="46092">MYLSESFQMAIAALNANRLRSALTMVGIIIGNASVITMVGIGQGVQRLAENEFQSLGPNVLFLISGNDDTRRISFETPRTLVLEDAWAIKDQVPSVIDVAPQVNGVGTVVYQSNNTSTQVFGVTPSFLEVRSFEMAQGRFISDTDGQRNERVAVLGCDLVDKLLRQFGEESAIASPNSPQGLGICEKLVNNQPLLPSETLVGQQIRLQNLSFQVVGMTRPKGSFGGTNQDDLVIIPLTTMANRIVGKTNLGAGTAVTFISMAAKENQSRAAKFQVTNLMRQRHGITGKDDFEIRTQEDILRTVGNITGALTLLLVAIAAISLVVGGVGIMNIMLVSVSERTQEIGLRKAIGANHQDILIQFLIEAVIVSALGGAVGTAVGVAGVLLVGATTPLLTQVSGVAVLLSVSVSGTIGLFFGVIPAQQAAKLDPIVALRSA</sequence>
<evidence type="ECO:0000256" key="5">
    <source>
        <dbReference type="ARBA" id="ARBA00023136"/>
    </source>
</evidence>
<dbReference type="InterPro" id="IPR050250">
    <property type="entry name" value="Macrolide_Exporter_MacB"/>
</dbReference>
<dbReference type="Pfam" id="PF02687">
    <property type="entry name" value="FtsX"/>
    <property type="match status" value="1"/>
</dbReference>
<organism evidence="10 11">
    <name type="scientific">Prochlorothrix hollandica PCC 9006 = CALU 1027</name>
    <dbReference type="NCBI Taxonomy" id="317619"/>
    <lineage>
        <taxon>Bacteria</taxon>
        <taxon>Bacillati</taxon>
        <taxon>Cyanobacteriota</taxon>
        <taxon>Cyanophyceae</taxon>
        <taxon>Prochlorotrichales</taxon>
        <taxon>Prochlorotrichaceae</taxon>
        <taxon>Prochlorothrix</taxon>
    </lineage>
</organism>
<dbReference type="RefSeq" id="WP_017712524.1">
    <property type="nucleotide sequence ID" value="NZ_KB235937.1"/>
</dbReference>
<dbReference type="InterPro" id="IPR003838">
    <property type="entry name" value="ABC3_permease_C"/>
</dbReference>
<proteinExistence type="inferred from homology"/>
<protein>
    <submittedName>
        <fullName evidence="10">ABC transporter permease</fullName>
    </submittedName>
</protein>
<dbReference type="Proteomes" id="UP000034681">
    <property type="component" value="Unassembled WGS sequence"/>
</dbReference>
<dbReference type="PANTHER" id="PTHR30572:SF4">
    <property type="entry name" value="ABC TRANSPORTER PERMEASE YTRF"/>
    <property type="match status" value="1"/>
</dbReference>
<evidence type="ECO:0000256" key="4">
    <source>
        <dbReference type="ARBA" id="ARBA00022989"/>
    </source>
</evidence>
<keyword evidence="2" id="KW-1003">Cell membrane</keyword>
<keyword evidence="5 7" id="KW-0472">Membrane</keyword>
<evidence type="ECO:0000256" key="7">
    <source>
        <dbReference type="SAM" id="Phobius"/>
    </source>
</evidence>
<feature type="domain" description="ABC3 transporter permease C-terminal" evidence="8">
    <location>
        <begin position="316"/>
        <end position="429"/>
    </location>
</feature>
<accession>A0A0M2PSF8</accession>
<reference evidence="10" key="1">
    <citation type="submission" date="2012-04" db="EMBL/GenBank/DDBJ databases">
        <authorList>
            <person name="Borisov I.G."/>
            <person name="Ivanikova N.V."/>
            <person name="Pinevich A.V."/>
        </authorList>
    </citation>
    <scope>NUCLEOTIDE SEQUENCE</scope>
    <source>
        <strain evidence="10">CALU 1027</strain>
    </source>
</reference>
<dbReference type="EMBL" id="AJTX02000006">
    <property type="protein sequence ID" value="KKI99059.1"/>
    <property type="molecule type" value="Genomic_DNA"/>
</dbReference>
<keyword evidence="11" id="KW-1185">Reference proteome</keyword>
<dbReference type="GO" id="GO:0005886">
    <property type="term" value="C:plasma membrane"/>
    <property type="evidence" value="ECO:0007669"/>
    <property type="project" value="UniProtKB-SubCell"/>
</dbReference>
<feature type="transmembrane region" description="Helical" evidence="7">
    <location>
        <begin position="393"/>
        <end position="419"/>
    </location>
</feature>
<dbReference type="GO" id="GO:0022857">
    <property type="term" value="F:transmembrane transporter activity"/>
    <property type="evidence" value="ECO:0007669"/>
    <property type="project" value="TreeGrafter"/>
</dbReference>
<comment type="similarity">
    <text evidence="6">Belongs to the ABC-4 integral membrane protein family.</text>
</comment>
<feature type="transmembrane region" description="Helical" evidence="7">
    <location>
        <begin position="21"/>
        <end position="41"/>
    </location>
</feature>
<dbReference type="AlphaFoldDB" id="A0A0M2PSF8"/>
<comment type="caution">
    <text evidence="10">The sequence shown here is derived from an EMBL/GenBank/DDBJ whole genome shotgun (WGS) entry which is preliminary data.</text>
</comment>
<evidence type="ECO:0000259" key="8">
    <source>
        <dbReference type="Pfam" id="PF02687"/>
    </source>
</evidence>
<evidence type="ECO:0000313" key="11">
    <source>
        <dbReference type="Proteomes" id="UP000034681"/>
    </source>
</evidence>
<name>A0A0M2PSF8_PROHO</name>
<evidence type="ECO:0000313" key="10">
    <source>
        <dbReference type="EMBL" id="KKI99059.1"/>
    </source>
</evidence>
<evidence type="ECO:0000259" key="9">
    <source>
        <dbReference type="Pfam" id="PF12704"/>
    </source>
</evidence>
<dbReference type="InterPro" id="IPR025857">
    <property type="entry name" value="MacB_PCD"/>
</dbReference>
<keyword evidence="4 7" id="KW-1133">Transmembrane helix</keyword>
<evidence type="ECO:0000256" key="1">
    <source>
        <dbReference type="ARBA" id="ARBA00004651"/>
    </source>
</evidence>
<dbReference type="OrthoDB" id="9770099at2"/>
<dbReference type="eggNOG" id="COG0577">
    <property type="taxonomic scope" value="Bacteria"/>
</dbReference>
<gene>
    <name evidence="10" type="ORF">PROH_14775</name>
</gene>
<comment type="subcellular location">
    <subcellularLocation>
        <location evidence="1">Cell membrane</location>
        <topology evidence="1">Multi-pass membrane protein</topology>
    </subcellularLocation>
</comment>
<evidence type="ECO:0000256" key="6">
    <source>
        <dbReference type="ARBA" id="ARBA00038076"/>
    </source>
</evidence>
<evidence type="ECO:0000256" key="2">
    <source>
        <dbReference type="ARBA" id="ARBA00022475"/>
    </source>
</evidence>
<feature type="transmembrane region" description="Helical" evidence="7">
    <location>
        <begin position="358"/>
        <end position="387"/>
    </location>
</feature>
<feature type="domain" description="MacB-like periplasmic core" evidence="9">
    <location>
        <begin position="21"/>
        <end position="276"/>
    </location>
</feature>
<dbReference type="Pfam" id="PF12704">
    <property type="entry name" value="MacB_PCD"/>
    <property type="match status" value="1"/>
</dbReference>
<dbReference type="PANTHER" id="PTHR30572">
    <property type="entry name" value="MEMBRANE COMPONENT OF TRANSPORTER-RELATED"/>
    <property type="match status" value="1"/>
</dbReference>
<evidence type="ECO:0000256" key="3">
    <source>
        <dbReference type="ARBA" id="ARBA00022692"/>
    </source>
</evidence>
<feature type="transmembrane region" description="Helical" evidence="7">
    <location>
        <begin position="309"/>
        <end position="337"/>
    </location>
</feature>
<keyword evidence="3 7" id="KW-0812">Transmembrane</keyword>
<dbReference type="STRING" id="317619.GCA_000332315_02091"/>